<dbReference type="RefSeq" id="WP_211631285.1">
    <property type="nucleotide sequence ID" value="NZ_CP073100.1"/>
</dbReference>
<keyword evidence="3" id="KW-1185">Reference proteome</keyword>
<evidence type="ECO:0000313" key="3">
    <source>
        <dbReference type="Proteomes" id="UP000676169"/>
    </source>
</evidence>
<dbReference type="GO" id="GO:0003677">
    <property type="term" value="F:DNA binding"/>
    <property type="evidence" value="ECO:0007669"/>
    <property type="project" value="InterPro"/>
</dbReference>
<dbReference type="AlphaFoldDB" id="A0A975G9B3"/>
<dbReference type="Pfam" id="PF13560">
    <property type="entry name" value="HTH_31"/>
    <property type="match status" value="1"/>
</dbReference>
<dbReference type="CDD" id="cd00093">
    <property type="entry name" value="HTH_XRE"/>
    <property type="match status" value="1"/>
</dbReference>
<proteinExistence type="predicted"/>
<dbReference type="InterPro" id="IPR001387">
    <property type="entry name" value="Cro/C1-type_HTH"/>
</dbReference>
<protein>
    <submittedName>
        <fullName evidence="2">Helix-turn-helix transcriptional regulator</fullName>
    </submittedName>
</protein>
<dbReference type="InterPro" id="IPR010982">
    <property type="entry name" value="Lambda_DNA-bd_dom_sf"/>
</dbReference>
<evidence type="ECO:0000259" key="1">
    <source>
        <dbReference type="PROSITE" id="PS50943"/>
    </source>
</evidence>
<gene>
    <name evidence="2" type="ORF">KBB96_20110</name>
</gene>
<name>A0A975G9B3_9BACT</name>
<reference evidence="2" key="1">
    <citation type="submission" date="2021-04" db="EMBL/GenBank/DDBJ databases">
        <title>Luteolibacter sp. 32A isolated from the skin of an Anderson's salamander (Ambystoma andersonii).</title>
        <authorList>
            <person name="Spergser J."/>
            <person name="Busse H.-J."/>
        </authorList>
    </citation>
    <scope>NUCLEOTIDE SEQUENCE</scope>
    <source>
        <strain evidence="2">32A</strain>
    </source>
</reference>
<dbReference type="KEGG" id="lamb:KBB96_20110"/>
<dbReference type="Gene3D" id="1.10.260.40">
    <property type="entry name" value="lambda repressor-like DNA-binding domains"/>
    <property type="match status" value="1"/>
</dbReference>
<dbReference type="EMBL" id="CP073100">
    <property type="protein sequence ID" value="QUE51146.1"/>
    <property type="molecule type" value="Genomic_DNA"/>
</dbReference>
<feature type="domain" description="HTH cro/C1-type" evidence="1">
    <location>
        <begin position="18"/>
        <end position="72"/>
    </location>
</feature>
<organism evidence="2 3">
    <name type="scientific">Luteolibacter ambystomatis</name>
    <dbReference type="NCBI Taxonomy" id="2824561"/>
    <lineage>
        <taxon>Bacteria</taxon>
        <taxon>Pseudomonadati</taxon>
        <taxon>Verrucomicrobiota</taxon>
        <taxon>Verrucomicrobiia</taxon>
        <taxon>Verrucomicrobiales</taxon>
        <taxon>Verrucomicrobiaceae</taxon>
        <taxon>Luteolibacter</taxon>
    </lineage>
</organism>
<accession>A0A975G9B3</accession>
<dbReference type="SUPFAM" id="SSF47413">
    <property type="entry name" value="lambda repressor-like DNA-binding domains"/>
    <property type="match status" value="1"/>
</dbReference>
<dbReference type="Proteomes" id="UP000676169">
    <property type="component" value="Chromosome"/>
</dbReference>
<sequence length="81" mass="9014">MIPVEEITATCRAVAAVLRKRRESLGLTKTAVAQRAGINNQTVTFIEDCVNIPTIHTLLRFCWALDTTPEAVFKEAKKTIK</sequence>
<evidence type="ECO:0000313" key="2">
    <source>
        <dbReference type="EMBL" id="QUE51146.1"/>
    </source>
</evidence>
<dbReference type="PROSITE" id="PS50943">
    <property type="entry name" value="HTH_CROC1"/>
    <property type="match status" value="1"/>
</dbReference>
<dbReference type="SMART" id="SM00530">
    <property type="entry name" value="HTH_XRE"/>
    <property type="match status" value="1"/>
</dbReference>